<evidence type="ECO:0000313" key="2">
    <source>
        <dbReference type="EMBL" id="MFD1611733.1"/>
    </source>
</evidence>
<accession>A0ABW4I2S0</accession>
<reference evidence="3" key="1">
    <citation type="journal article" date="2019" name="Int. J. Syst. Evol. Microbiol.">
        <title>The Global Catalogue of Microorganisms (GCM) 10K type strain sequencing project: providing services to taxonomists for standard genome sequencing and annotation.</title>
        <authorList>
            <consortium name="The Broad Institute Genomics Platform"/>
            <consortium name="The Broad Institute Genome Sequencing Center for Infectious Disease"/>
            <person name="Wu L."/>
            <person name="Ma J."/>
        </authorList>
    </citation>
    <scope>NUCLEOTIDE SEQUENCE [LARGE SCALE GENOMIC DNA]</scope>
    <source>
        <strain evidence="3">CGMCC 1.16275</strain>
    </source>
</reference>
<organism evidence="2 3">
    <name type="scientific">Sphingomonas tabacisoli</name>
    <dbReference type="NCBI Taxonomy" id="2249466"/>
    <lineage>
        <taxon>Bacteria</taxon>
        <taxon>Pseudomonadati</taxon>
        <taxon>Pseudomonadota</taxon>
        <taxon>Alphaproteobacteria</taxon>
        <taxon>Sphingomonadales</taxon>
        <taxon>Sphingomonadaceae</taxon>
        <taxon>Sphingomonas</taxon>
    </lineage>
</organism>
<feature type="coiled-coil region" evidence="1">
    <location>
        <begin position="6"/>
        <end position="59"/>
    </location>
</feature>
<comment type="caution">
    <text evidence="2">The sequence shown here is derived from an EMBL/GenBank/DDBJ whole genome shotgun (WGS) entry which is preliminary data.</text>
</comment>
<proteinExistence type="predicted"/>
<keyword evidence="3" id="KW-1185">Reference proteome</keyword>
<sequence>MTDERLAFAIRRLDRALARVEAASARAAAKPDPELARLMQRHERLRDRTKEAIASLDRLIGA</sequence>
<evidence type="ECO:0000256" key="1">
    <source>
        <dbReference type="SAM" id="Coils"/>
    </source>
</evidence>
<name>A0ABW4I2S0_9SPHN</name>
<dbReference type="Proteomes" id="UP001597115">
    <property type="component" value="Unassembled WGS sequence"/>
</dbReference>
<dbReference type="RefSeq" id="WP_380888314.1">
    <property type="nucleotide sequence ID" value="NZ_JBHUDY010000001.1"/>
</dbReference>
<dbReference type="EMBL" id="JBHUDY010000001">
    <property type="protein sequence ID" value="MFD1611733.1"/>
    <property type="molecule type" value="Genomic_DNA"/>
</dbReference>
<keyword evidence="1" id="KW-0175">Coiled coil</keyword>
<evidence type="ECO:0000313" key="3">
    <source>
        <dbReference type="Proteomes" id="UP001597115"/>
    </source>
</evidence>
<gene>
    <name evidence="2" type="ORF">ACFSCW_07965</name>
</gene>
<protein>
    <submittedName>
        <fullName evidence="2">Uncharacterized protein</fullName>
    </submittedName>
</protein>